<dbReference type="EMBL" id="NTKD01000031">
    <property type="protein sequence ID" value="PDH38997.1"/>
    <property type="molecule type" value="Genomic_DNA"/>
</dbReference>
<evidence type="ECO:0000256" key="3">
    <source>
        <dbReference type="ARBA" id="ARBA00022475"/>
    </source>
</evidence>
<evidence type="ECO:0000256" key="6">
    <source>
        <dbReference type="ARBA" id="ARBA00022989"/>
    </source>
</evidence>
<comment type="subcellular location">
    <subcellularLocation>
        <location evidence="1 9">Cell inner membrane</location>
        <topology evidence="1 9">Multi-pass membrane protein</topology>
    </subcellularLocation>
</comment>
<comment type="similarity">
    <text evidence="8 9">Belongs to the TRAP transporter small permease family.</text>
</comment>
<dbReference type="InterPro" id="IPR007387">
    <property type="entry name" value="TRAP_DctQ"/>
</dbReference>
<evidence type="ECO:0000256" key="7">
    <source>
        <dbReference type="ARBA" id="ARBA00023136"/>
    </source>
</evidence>
<keyword evidence="4 9" id="KW-0997">Cell inner membrane</keyword>
<keyword evidence="7 9" id="KW-0472">Membrane</keyword>
<dbReference type="Pfam" id="PF04290">
    <property type="entry name" value="DctQ"/>
    <property type="match status" value="1"/>
</dbReference>
<proteinExistence type="inferred from homology"/>
<name>A0A2A5WRY6_9GAMM</name>
<dbReference type="InterPro" id="IPR055348">
    <property type="entry name" value="DctQ"/>
</dbReference>
<comment type="caution">
    <text evidence="11">The sequence shown here is derived from an EMBL/GenBank/DDBJ whole genome shotgun (WGS) entry which is preliminary data.</text>
</comment>
<keyword evidence="3" id="KW-1003">Cell membrane</keyword>
<dbReference type="GO" id="GO:0005886">
    <property type="term" value="C:plasma membrane"/>
    <property type="evidence" value="ECO:0007669"/>
    <property type="project" value="UniProtKB-SubCell"/>
</dbReference>
<evidence type="ECO:0000256" key="1">
    <source>
        <dbReference type="ARBA" id="ARBA00004429"/>
    </source>
</evidence>
<sequence length="165" mass="18073">MTRLLHRIEDGALVVALTLILAFALIQILLRNLDDDSILWADPFVRVLVLWVTMLGAMVATREGRHIGIDLLARYLPAQWLVWLTLTNGLIASGVCGLLAWSTLDLVIIEYEGQASQFADVPTWLCQTIMPFGFAVMSVRFLVSGILAPWRKVTGGPDGLQGAGS</sequence>
<evidence type="ECO:0000256" key="2">
    <source>
        <dbReference type="ARBA" id="ARBA00022448"/>
    </source>
</evidence>
<feature type="domain" description="Tripartite ATP-independent periplasmic transporters DctQ component" evidence="10">
    <location>
        <begin position="21"/>
        <end position="144"/>
    </location>
</feature>
<keyword evidence="2 9" id="KW-0813">Transport</keyword>
<keyword evidence="6 9" id="KW-1133">Transmembrane helix</keyword>
<dbReference type="PANTHER" id="PTHR35011:SF2">
    <property type="entry name" value="2,3-DIKETO-L-GULONATE TRAP TRANSPORTER SMALL PERMEASE PROTEIN YIAM"/>
    <property type="match status" value="1"/>
</dbReference>
<evidence type="ECO:0000256" key="8">
    <source>
        <dbReference type="ARBA" id="ARBA00038436"/>
    </source>
</evidence>
<keyword evidence="5 9" id="KW-0812">Transmembrane</keyword>
<comment type="function">
    <text evidence="9">Part of the tripartite ATP-independent periplasmic (TRAP) transport system.</text>
</comment>
<evidence type="ECO:0000256" key="5">
    <source>
        <dbReference type="ARBA" id="ARBA00022692"/>
    </source>
</evidence>
<comment type="subunit">
    <text evidence="9">The complex comprises the extracytoplasmic solute receptor protein and the two transmembrane proteins.</text>
</comment>
<feature type="transmembrane region" description="Helical" evidence="9">
    <location>
        <begin position="12"/>
        <end position="31"/>
    </location>
</feature>
<dbReference type="AlphaFoldDB" id="A0A2A5WRY6"/>
<dbReference type="GO" id="GO:0015740">
    <property type="term" value="P:C4-dicarboxylate transport"/>
    <property type="evidence" value="ECO:0007669"/>
    <property type="project" value="TreeGrafter"/>
</dbReference>
<evidence type="ECO:0000259" key="10">
    <source>
        <dbReference type="Pfam" id="PF04290"/>
    </source>
</evidence>
<reference evidence="11 12" key="1">
    <citation type="submission" date="2017-08" db="EMBL/GenBank/DDBJ databases">
        <title>Fine stratification of microbial communities through a metagenomic profile of the photic zone.</title>
        <authorList>
            <person name="Haro-Moreno J.M."/>
            <person name="Lopez-Perez M."/>
            <person name="De La Torre J."/>
            <person name="Picazo A."/>
            <person name="Camacho A."/>
            <person name="Rodriguez-Valera F."/>
        </authorList>
    </citation>
    <scope>NUCLEOTIDE SEQUENCE [LARGE SCALE GENOMIC DNA]</scope>
    <source>
        <strain evidence="11">MED-G24</strain>
    </source>
</reference>
<dbReference type="GO" id="GO:0022857">
    <property type="term" value="F:transmembrane transporter activity"/>
    <property type="evidence" value="ECO:0007669"/>
    <property type="project" value="UniProtKB-UniRule"/>
</dbReference>
<accession>A0A2A5WRY6</accession>
<dbReference type="PANTHER" id="PTHR35011">
    <property type="entry name" value="2,3-DIKETO-L-GULONATE TRAP TRANSPORTER SMALL PERMEASE PROTEIN YIAM"/>
    <property type="match status" value="1"/>
</dbReference>
<evidence type="ECO:0000256" key="9">
    <source>
        <dbReference type="RuleBase" id="RU369079"/>
    </source>
</evidence>
<feature type="transmembrane region" description="Helical" evidence="9">
    <location>
        <begin position="43"/>
        <end position="60"/>
    </location>
</feature>
<dbReference type="Proteomes" id="UP000219327">
    <property type="component" value="Unassembled WGS sequence"/>
</dbReference>
<evidence type="ECO:0000256" key="4">
    <source>
        <dbReference type="ARBA" id="ARBA00022519"/>
    </source>
</evidence>
<protein>
    <recommendedName>
        <fullName evidence="9">TRAP transporter small permease protein</fullName>
    </recommendedName>
</protein>
<evidence type="ECO:0000313" key="11">
    <source>
        <dbReference type="EMBL" id="PDH38997.1"/>
    </source>
</evidence>
<feature type="transmembrane region" description="Helical" evidence="9">
    <location>
        <begin position="80"/>
        <end position="101"/>
    </location>
</feature>
<gene>
    <name evidence="11" type="ORF">CNE99_06465</name>
</gene>
<evidence type="ECO:0000313" key="12">
    <source>
        <dbReference type="Proteomes" id="UP000219327"/>
    </source>
</evidence>
<organism evidence="11 12">
    <name type="scientific">OM182 bacterium MED-G24</name>
    <dbReference type="NCBI Taxonomy" id="1986255"/>
    <lineage>
        <taxon>Bacteria</taxon>
        <taxon>Pseudomonadati</taxon>
        <taxon>Pseudomonadota</taxon>
        <taxon>Gammaproteobacteria</taxon>
        <taxon>OMG group</taxon>
        <taxon>OM182 clade</taxon>
    </lineage>
</organism>
<feature type="transmembrane region" description="Helical" evidence="9">
    <location>
        <begin position="121"/>
        <end position="143"/>
    </location>
</feature>